<sequence>MASVSHPSLSQSLSSISHFASVSRLSLGNGE</sequence>
<evidence type="ECO:0000313" key="1">
    <source>
        <dbReference type="EMBL" id="OMO66409.1"/>
    </source>
</evidence>
<gene>
    <name evidence="1" type="ORF">CCACVL1_21168</name>
</gene>
<dbReference type="Proteomes" id="UP000188268">
    <property type="component" value="Unassembled WGS sequence"/>
</dbReference>
<evidence type="ECO:0000313" key="2">
    <source>
        <dbReference type="Proteomes" id="UP000188268"/>
    </source>
</evidence>
<dbReference type="Gramene" id="OMO66409">
    <property type="protein sequence ID" value="OMO66409"/>
    <property type="gene ID" value="CCACVL1_21168"/>
</dbReference>
<proteinExistence type="predicted"/>
<accession>A0A1R3H7S4</accession>
<protein>
    <submittedName>
        <fullName evidence="1">Uncharacterized protein</fullName>
    </submittedName>
</protein>
<name>A0A1R3H7S4_COCAP</name>
<reference evidence="1 2" key="1">
    <citation type="submission" date="2013-09" db="EMBL/GenBank/DDBJ databases">
        <title>Corchorus capsularis genome sequencing.</title>
        <authorList>
            <person name="Alam M."/>
            <person name="Haque M.S."/>
            <person name="Islam M.S."/>
            <person name="Emdad E.M."/>
            <person name="Islam M.M."/>
            <person name="Ahmed B."/>
            <person name="Halim A."/>
            <person name="Hossen Q.M.M."/>
            <person name="Hossain M.Z."/>
            <person name="Ahmed R."/>
            <person name="Khan M.M."/>
            <person name="Islam R."/>
            <person name="Rashid M.M."/>
            <person name="Khan S.A."/>
            <person name="Rahman M.S."/>
            <person name="Alam M."/>
        </authorList>
    </citation>
    <scope>NUCLEOTIDE SEQUENCE [LARGE SCALE GENOMIC DNA]</scope>
    <source>
        <strain evidence="2">cv. CVL-1</strain>
        <tissue evidence="1">Whole seedling</tissue>
    </source>
</reference>
<dbReference type="EMBL" id="AWWV01012528">
    <property type="protein sequence ID" value="OMO66409.1"/>
    <property type="molecule type" value="Genomic_DNA"/>
</dbReference>
<dbReference type="AlphaFoldDB" id="A0A1R3H7S4"/>
<comment type="caution">
    <text evidence="1">The sequence shown here is derived from an EMBL/GenBank/DDBJ whole genome shotgun (WGS) entry which is preliminary data.</text>
</comment>
<organism evidence="1 2">
    <name type="scientific">Corchorus capsularis</name>
    <name type="common">Jute</name>
    <dbReference type="NCBI Taxonomy" id="210143"/>
    <lineage>
        <taxon>Eukaryota</taxon>
        <taxon>Viridiplantae</taxon>
        <taxon>Streptophyta</taxon>
        <taxon>Embryophyta</taxon>
        <taxon>Tracheophyta</taxon>
        <taxon>Spermatophyta</taxon>
        <taxon>Magnoliopsida</taxon>
        <taxon>eudicotyledons</taxon>
        <taxon>Gunneridae</taxon>
        <taxon>Pentapetalae</taxon>
        <taxon>rosids</taxon>
        <taxon>malvids</taxon>
        <taxon>Malvales</taxon>
        <taxon>Malvaceae</taxon>
        <taxon>Grewioideae</taxon>
        <taxon>Apeibeae</taxon>
        <taxon>Corchorus</taxon>
    </lineage>
</organism>
<keyword evidence="2" id="KW-1185">Reference proteome</keyword>